<evidence type="ECO:0000313" key="1">
    <source>
        <dbReference type="EMBL" id="MBC9719709.1"/>
    </source>
</evidence>
<protein>
    <recommendedName>
        <fullName evidence="3">Lipoprotein</fullName>
    </recommendedName>
</protein>
<dbReference type="EMBL" id="JACTVJ010000068">
    <property type="protein sequence ID" value="MBC9719709.1"/>
    <property type="molecule type" value="Genomic_DNA"/>
</dbReference>
<accession>A0ABR7SY32</accession>
<evidence type="ECO:0000313" key="2">
    <source>
        <dbReference type="Proteomes" id="UP000642284"/>
    </source>
</evidence>
<sequence length="127" mass="13653">MWALLLAGTASACGTVEERRDAAEAATTRFEQAVRTGDAAAMCRALAPATRAELEQSSEATCTDSVLGEDLPYGGRGRTVDVHGRQARVVLQHDTLFLSQFPDGWKIVAAGCRPQRSQPYQCRVKGS</sequence>
<keyword evidence="2" id="KW-1185">Reference proteome</keyword>
<evidence type="ECO:0008006" key="3">
    <source>
        <dbReference type="Google" id="ProtNLM"/>
    </source>
</evidence>
<name>A0ABR7SY32_9ACTN</name>
<dbReference type="Proteomes" id="UP000642284">
    <property type="component" value="Unassembled WGS sequence"/>
</dbReference>
<gene>
    <name evidence="1" type="ORF">H9Y04_45360</name>
</gene>
<proteinExistence type="predicted"/>
<comment type="caution">
    <text evidence="1">The sequence shown here is derived from an EMBL/GenBank/DDBJ whole genome shotgun (WGS) entry which is preliminary data.</text>
</comment>
<reference evidence="1 2" key="1">
    <citation type="submission" date="2020-08" db="EMBL/GenBank/DDBJ databases">
        <title>Genemic of Streptomyces polyaspartic.</title>
        <authorList>
            <person name="Liu W."/>
        </authorList>
    </citation>
    <scope>NUCLEOTIDE SEQUENCE [LARGE SCALE GENOMIC DNA]</scope>
    <source>
        <strain evidence="1 2">TRM66268-LWL</strain>
    </source>
</reference>
<organism evidence="1 2">
    <name type="scientific">Streptomyces polyasparticus</name>
    <dbReference type="NCBI Taxonomy" id="2767826"/>
    <lineage>
        <taxon>Bacteria</taxon>
        <taxon>Bacillati</taxon>
        <taxon>Actinomycetota</taxon>
        <taxon>Actinomycetes</taxon>
        <taxon>Kitasatosporales</taxon>
        <taxon>Streptomycetaceae</taxon>
        <taxon>Streptomyces</taxon>
    </lineage>
</organism>